<name>A0A1T4WTY7_9BACT</name>
<sequence>MNSLHNEIQALGKLLCARNEHIATAESCTGGLISSTLTDCPGSSDWFLGALVAYSNEIKNALLKVPTETLQQHGAVSEQTVRAMAAGACSLLGVDHAVAVSGVAGPGGGSPQKPVGTVWIGWSVAGELSAHCFHFSGSRSEVKQQTVEQALRGLSSRLAAL</sequence>
<feature type="domain" description="CinA C-terminal" evidence="1">
    <location>
        <begin position="9"/>
        <end position="156"/>
    </location>
</feature>
<keyword evidence="3" id="KW-1185">Reference proteome</keyword>
<evidence type="ECO:0000313" key="3">
    <source>
        <dbReference type="Proteomes" id="UP000189733"/>
    </source>
</evidence>
<dbReference type="EMBL" id="FUYA01000010">
    <property type="protein sequence ID" value="SKA80328.1"/>
    <property type="molecule type" value="Genomic_DNA"/>
</dbReference>
<dbReference type="SUPFAM" id="SSF142433">
    <property type="entry name" value="CinA-like"/>
    <property type="match status" value="1"/>
</dbReference>
<dbReference type="InterPro" id="IPR008136">
    <property type="entry name" value="CinA_C"/>
</dbReference>
<proteinExistence type="predicted"/>
<protein>
    <submittedName>
        <fullName evidence="2">Nicotinamide-nucleotide amidase</fullName>
    </submittedName>
</protein>
<evidence type="ECO:0000313" key="2">
    <source>
        <dbReference type="EMBL" id="SKA80328.1"/>
    </source>
</evidence>
<accession>A0A1T4WTY7</accession>
<dbReference type="NCBIfam" id="TIGR00199">
    <property type="entry name" value="PncC_domain"/>
    <property type="match status" value="1"/>
</dbReference>
<dbReference type="RefSeq" id="WP_078685905.1">
    <property type="nucleotide sequence ID" value="NZ_FUYA01000010.1"/>
</dbReference>
<organism evidence="2 3">
    <name type="scientific">Desulfobaculum bizertense DSM 18034</name>
    <dbReference type="NCBI Taxonomy" id="1121442"/>
    <lineage>
        <taxon>Bacteria</taxon>
        <taxon>Pseudomonadati</taxon>
        <taxon>Thermodesulfobacteriota</taxon>
        <taxon>Desulfovibrionia</taxon>
        <taxon>Desulfovibrionales</taxon>
        <taxon>Desulfovibrionaceae</taxon>
        <taxon>Desulfobaculum</taxon>
    </lineage>
</organism>
<dbReference type="OrthoDB" id="9801454at2"/>
<dbReference type="Proteomes" id="UP000189733">
    <property type="component" value="Unassembled WGS sequence"/>
</dbReference>
<dbReference type="Pfam" id="PF02464">
    <property type="entry name" value="CinA"/>
    <property type="match status" value="1"/>
</dbReference>
<dbReference type="STRING" id="1121442.SAMN02745702_02642"/>
<dbReference type="InterPro" id="IPR036653">
    <property type="entry name" value="CinA-like_C"/>
</dbReference>
<gene>
    <name evidence="2" type="ORF">SAMN02745702_02642</name>
</gene>
<evidence type="ECO:0000259" key="1">
    <source>
        <dbReference type="Pfam" id="PF02464"/>
    </source>
</evidence>
<dbReference type="AlphaFoldDB" id="A0A1T4WTY7"/>
<dbReference type="Gene3D" id="3.90.950.20">
    <property type="entry name" value="CinA-like"/>
    <property type="match status" value="1"/>
</dbReference>
<reference evidence="2 3" key="1">
    <citation type="submission" date="2017-02" db="EMBL/GenBank/DDBJ databases">
        <authorList>
            <person name="Peterson S.W."/>
        </authorList>
    </citation>
    <scope>NUCLEOTIDE SEQUENCE [LARGE SCALE GENOMIC DNA]</scope>
    <source>
        <strain evidence="2 3">DSM 18034</strain>
    </source>
</reference>